<evidence type="ECO:0000313" key="2">
    <source>
        <dbReference type="EMBL" id="CAA9390751.1"/>
    </source>
</evidence>
<name>A0A6J4NS48_9ACTN</name>
<organism evidence="2">
    <name type="scientific">uncultured Propionibacteriaceae bacterium</name>
    <dbReference type="NCBI Taxonomy" id="257457"/>
    <lineage>
        <taxon>Bacteria</taxon>
        <taxon>Bacillati</taxon>
        <taxon>Actinomycetota</taxon>
        <taxon>Actinomycetes</taxon>
        <taxon>Propionibacteriales</taxon>
        <taxon>Propionibacteriaceae</taxon>
        <taxon>environmental samples</taxon>
    </lineage>
</organism>
<reference evidence="2" key="1">
    <citation type="submission" date="2020-02" db="EMBL/GenBank/DDBJ databases">
        <authorList>
            <person name="Meier V. D."/>
        </authorList>
    </citation>
    <scope>NUCLEOTIDE SEQUENCE</scope>
    <source>
        <strain evidence="2">AVDCRST_MAG75</strain>
    </source>
</reference>
<gene>
    <name evidence="2" type="ORF">AVDCRST_MAG75-1553</name>
</gene>
<sequence length="53" mass="5479">EVSHRQAAGAACTGQGRRAATEVRPRRRGDGACCGGERGRLCRVGRGTGGTRP</sequence>
<dbReference type="AlphaFoldDB" id="A0A6J4NS48"/>
<dbReference type="EMBL" id="CADCUO010000089">
    <property type="protein sequence ID" value="CAA9390751.1"/>
    <property type="molecule type" value="Genomic_DNA"/>
</dbReference>
<accession>A0A6J4NS48</accession>
<proteinExistence type="predicted"/>
<feature type="non-terminal residue" evidence="2">
    <location>
        <position position="53"/>
    </location>
</feature>
<feature type="compositionally biased region" description="Basic and acidic residues" evidence="1">
    <location>
        <begin position="19"/>
        <end position="30"/>
    </location>
</feature>
<feature type="region of interest" description="Disordered" evidence="1">
    <location>
        <begin position="1"/>
        <end position="31"/>
    </location>
</feature>
<evidence type="ECO:0000256" key="1">
    <source>
        <dbReference type="SAM" id="MobiDB-lite"/>
    </source>
</evidence>
<protein>
    <submittedName>
        <fullName evidence="2">Uncharacterized protein</fullName>
    </submittedName>
</protein>
<feature type="non-terminal residue" evidence="2">
    <location>
        <position position="1"/>
    </location>
</feature>